<dbReference type="PROSITE" id="PS00070">
    <property type="entry name" value="ALDEHYDE_DEHYDR_CYS"/>
    <property type="match status" value="1"/>
</dbReference>
<dbReference type="InterPro" id="IPR015590">
    <property type="entry name" value="Aldehyde_DH_dom"/>
</dbReference>
<evidence type="ECO:0000313" key="7">
    <source>
        <dbReference type="EMBL" id="SHN67745.1"/>
    </source>
</evidence>
<dbReference type="SUPFAM" id="SSF53720">
    <property type="entry name" value="ALDH-like"/>
    <property type="match status" value="1"/>
</dbReference>
<dbReference type="InterPro" id="IPR016163">
    <property type="entry name" value="Ald_DH_C"/>
</dbReference>
<feature type="domain" description="Aldehyde dehydrogenase" evidence="6">
    <location>
        <begin position="28"/>
        <end position="481"/>
    </location>
</feature>
<dbReference type="InterPro" id="IPR029510">
    <property type="entry name" value="Ald_DH_CS_GLU"/>
</dbReference>
<evidence type="ECO:0000256" key="5">
    <source>
        <dbReference type="RuleBase" id="RU003345"/>
    </source>
</evidence>
<dbReference type="PANTHER" id="PTHR11699">
    <property type="entry name" value="ALDEHYDE DEHYDROGENASE-RELATED"/>
    <property type="match status" value="1"/>
</dbReference>
<organism evidence="7 8">
    <name type="scientific">Bradyrhizobium erythrophlei</name>
    <dbReference type="NCBI Taxonomy" id="1437360"/>
    <lineage>
        <taxon>Bacteria</taxon>
        <taxon>Pseudomonadati</taxon>
        <taxon>Pseudomonadota</taxon>
        <taxon>Alphaproteobacteria</taxon>
        <taxon>Hyphomicrobiales</taxon>
        <taxon>Nitrobacteraceae</taxon>
        <taxon>Bradyrhizobium</taxon>
    </lineage>
</organism>
<keyword evidence="3" id="KW-0558">Oxidation</keyword>
<keyword evidence="2 5" id="KW-0560">Oxidoreductase</keyword>
<dbReference type="GO" id="GO:0016620">
    <property type="term" value="F:oxidoreductase activity, acting on the aldehyde or oxo group of donors, NAD or NADP as acceptor"/>
    <property type="evidence" value="ECO:0007669"/>
    <property type="project" value="InterPro"/>
</dbReference>
<proteinExistence type="inferred from homology"/>
<dbReference type="RefSeq" id="WP_172805989.1">
    <property type="nucleotide sequence ID" value="NZ_LT670849.1"/>
</dbReference>
<dbReference type="Proteomes" id="UP000184096">
    <property type="component" value="Chromosome I"/>
</dbReference>
<dbReference type="InterPro" id="IPR016160">
    <property type="entry name" value="Ald_DH_CS_CYS"/>
</dbReference>
<dbReference type="InterPro" id="IPR016161">
    <property type="entry name" value="Ald_DH/histidinol_DH"/>
</dbReference>
<protein>
    <submittedName>
        <fullName evidence="7">Betaine-aldehyde dehydrogenase</fullName>
    </submittedName>
</protein>
<evidence type="ECO:0000256" key="2">
    <source>
        <dbReference type="ARBA" id="ARBA00023002"/>
    </source>
</evidence>
<name>A0A1M7TAI4_9BRAD</name>
<evidence type="ECO:0000256" key="3">
    <source>
        <dbReference type="ARBA" id="ARBA00023097"/>
    </source>
</evidence>
<comment type="similarity">
    <text evidence="1 5">Belongs to the aldehyde dehydrogenase family.</text>
</comment>
<sequence length="486" mass="50955">MQATLPTLRLTPFIDGAFEASAVAGDPLLDPATGEVVASVQPASREQALKAIAAARRAFDEGDWPRMPVFERGQVLHAIADGILARSEDFALLESVNGGKPITGARREVAGAAKVFHYYAGAMDKFFGDTVPVSEPLLNFTLHEPLGVVAQITPWNFPLLAAAWKLAPALAAGCASLLKPSPLTPLSTLLLAEIIAECGVPKGIVNILPGGAEIGQLLATHEAIDGISFTGSTAVGSEVMKAAAGTVKKVALELGGKNACIVFDDADIVNAAKSAIAGAFGNAGQSCSARSRFLVQKSAVAPFTEALLAELAKLRLGSPLDPTTTLGPLISLPHWQRVERSVRRAMEDGAKLLSGGRRPDDLRSGNFFLPTVFGDVSPDMPLYSEEVFGPVCSITPFETEAEAIRNANDSLYGLNGSVWSRDIGRALRTAKAVRTGMIAVNGLPSASSTSLFAPFGGYRRSGVGRELGMNALAFYTEVKTVTVDLS</sequence>
<dbReference type="InterPro" id="IPR016162">
    <property type="entry name" value="Ald_DH_N"/>
</dbReference>
<dbReference type="Gene3D" id="3.40.309.10">
    <property type="entry name" value="Aldehyde Dehydrogenase, Chain A, domain 2"/>
    <property type="match status" value="1"/>
</dbReference>
<dbReference type="FunFam" id="3.40.605.10:FF:000007">
    <property type="entry name" value="NAD/NADP-dependent betaine aldehyde dehydrogenase"/>
    <property type="match status" value="1"/>
</dbReference>
<evidence type="ECO:0000313" key="8">
    <source>
        <dbReference type="Proteomes" id="UP000184096"/>
    </source>
</evidence>
<dbReference type="FunFam" id="3.40.309.10:FF:000012">
    <property type="entry name" value="Betaine aldehyde dehydrogenase"/>
    <property type="match status" value="1"/>
</dbReference>
<dbReference type="Pfam" id="PF00171">
    <property type="entry name" value="Aldedh"/>
    <property type="match status" value="1"/>
</dbReference>
<evidence type="ECO:0000256" key="1">
    <source>
        <dbReference type="ARBA" id="ARBA00009986"/>
    </source>
</evidence>
<dbReference type="Gene3D" id="3.40.605.10">
    <property type="entry name" value="Aldehyde Dehydrogenase, Chain A, domain 1"/>
    <property type="match status" value="1"/>
</dbReference>
<feature type="active site" evidence="4">
    <location>
        <position position="253"/>
    </location>
</feature>
<dbReference type="EMBL" id="LT670849">
    <property type="protein sequence ID" value="SHN67745.1"/>
    <property type="molecule type" value="Genomic_DNA"/>
</dbReference>
<evidence type="ECO:0000259" key="6">
    <source>
        <dbReference type="Pfam" id="PF00171"/>
    </source>
</evidence>
<dbReference type="PROSITE" id="PS00687">
    <property type="entry name" value="ALDEHYDE_DEHYDR_GLU"/>
    <property type="match status" value="1"/>
</dbReference>
<dbReference type="AlphaFoldDB" id="A0A1M7TAI4"/>
<accession>A0A1M7TAI4</accession>
<keyword evidence="8" id="KW-1185">Reference proteome</keyword>
<gene>
    <name evidence="7" type="ORF">SAMN05444170_1237</name>
</gene>
<evidence type="ECO:0000256" key="4">
    <source>
        <dbReference type="PROSITE-ProRule" id="PRU10007"/>
    </source>
</evidence>
<reference evidence="8" key="1">
    <citation type="submission" date="2016-11" db="EMBL/GenBank/DDBJ databases">
        <authorList>
            <person name="Varghese N."/>
            <person name="Submissions S."/>
        </authorList>
    </citation>
    <scope>NUCLEOTIDE SEQUENCE [LARGE SCALE GENOMIC DNA]</scope>
    <source>
        <strain evidence="8">GAS401</strain>
    </source>
</reference>